<evidence type="ECO:0000259" key="2">
    <source>
        <dbReference type="Pfam" id="PF01345"/>
    </source>
</evidence>
<dbReference type="AlphaFoldDB" id="A0A5S4FKI3"/>
<proteinExistence type="predicted"/>
<feature type="domain" description="DUF11" evidence="2">
    <location>
        <begin position="39"/>
        <end position="146"/>
    </location>
</feature>
<name>A0A5S4FKI3_9ACTN</name>
<evidence type="ECO:0000313" key="3">
    <source>
        <dbReference type="EMBL" id="TMR20721.1"/>
    </source>
</evidence>
<comment type="caution">
    <text evidence="3">The sequence shown here is derived from an EMBL/GenBank/DDBJ whole genome shotgun (WGS) entry which is preliminary data.</text>
</comment>
<evidence type="ECO:0000256" key="1">
    <source>
        <dbReference type="SAM" id="SignalP"/>
    </source>
</evidence>
<keyword evidence="1" id="KW-0732">Signal</keyword>
<reference evidence="3 4" key="1">
    <citation type="submission" date="2019-05" db="EMBL/GenBank/DDBJ databases">
        <title>Draft genome sequence of Nonomuraea zeae DSM 100528.</title>
        <authorList>
            <person name="Saricaoglu S."/>
            <person name="Isik K."/>
        </authorList>
    </citation>
    <scope>NUCLEOTIDE SEQUENCE [LARGE SCALE GENOMIC DNA]</scope>
    <source>
        <strain evidence="3 4">DSM 100528</strain>
    </source>
</reference>
<evidence type="ECO:0000313" key="4">
    <source>
        <dbReference type="Proteomes" id="UP000306628"/>
    </source>
</evidence>
<sequence length="172" mass="18687">MLAGALLLPAVPASATTATATTAAVASAPFSAFDIKVKAPKTAKPGGKVNYTIFATNKGPYYADYYFLGGEFPKDVDLRKVRYRTSVKGTECYLEGRALFCFLPKILEKGDSITMIFETRLKKSAKGTQKATLGIVSYDVDQGMENMSKEELDRLGVPEHGFAKTVKTKVVR</sequence>
<protein>
    <recommendedName>
        <fullName evidence="2">DUF11 domain-containing protein</fullName>
    </recommendedName>
</protein>
<dbReference type="Pfam" id="PF01345">
    <property type="entry name" value="DUF11"/>
    <property type="match status" value="1"/>
</dbReference>
<dbReference type="Proteomes" id="UP000306628">
    <property type="component" value="Unassembled WGS sequence"/>
</dbReference>
<dbReference type="EMBL" id="VCKX01000313">
    <property type="protein sequence ID" value="TMR20721.1"/>
    <property type="molecule type" value="Genomic_DNA"/>
</dbReference>
<dbReference type="RefSeq" id="WP_138697249.1">
    <property type="nucleotide sequence ID" value="NZ_JBHSAZ010000013.1"/>
</dbReference>
<dbReference type="InterPro" id="IPR001434">
    <property type="entry name" value="OmcB-like_DUF11"/>
</dbReference>
<feature type="signal peptide" evidence="1">
    <location>
        <begin position="1"/>
        <end position="20"/>
    </location>
</feature>
<organism evidence="3 4">
    <name type="scientific">Nonomuraea zeae</name>
    <dbReference type="NCBI Taxonomy" id="1642303"/>
    <lineage>
        <taxon>Bacteria</taxon>
        <taxon>Bacillati</taxon>
        <taxon>Actinomycetota</taxon>
        <taxon>Actinomycetes</taxon>
        <taxon>Streptosporangiales</taxon>
        <taxon>Streptosporangiaceae</taxon>
        <taxon>Nonomuraea</taxon>
    </lineage>
</organism>
<gene>
    <name evidence="3" type="ORF">ETD85_51905</name>
</gene>
<keyword evidence="4" id="KW-1185">Reference proteome</keyword>
<dbReference type="OrthoDB" id="3522111at2"/>
<feature type="chain" id="PRO_5024299438" description="DUF11 domain-containing protein" evidence="1">
    <location>
        <begin position="21"/>
        <end position="172"/>
    </location>
</feature>
<accession>A0A5S4FKI3</accession>